<reference evidence="3" key="1">
    <citation type="journal article" date="2019" name="Int. J. Syst. Evol. Microbiol.">
        <title>The Global Catalogue of Microorganisms (GCM) 10K type strain sequencing project: providing services to taxonomists for standard genome sequencing and annotation.</title>
        <authorList>
            <consortium name="The Broad Institute Genomics Platform"/>
            <consortium name="The Broad Institute Genome Sequencing Center for Infectious Disease"/>
            <person name="Wu L."/>
            <person name="Ma J."/>
        </authorList>
    </citation>
    <scope>NUCLEOTIDE SEQUENCE [LARGE SCALE GENOMIC DNA]</scope>
    <source>
        <strain evidence="3">NBRC 108565</strain>
    </source>
</reference>
<keyword evidence="3" id="KW-1185">Reference proteome</keyword>
<sequence>MLFLRRTIALVVLAAVLAAVVAGVVVLVRAFDGSGTEALPEMAAAEKQAPPTPQPLGAPVTCGPDDVEVSIDADASEYVAPRRPLFTVTVRHVGRTPCLVESSAVGRPVTITSGDARTWSSADCSTEERTILMARGDVDEQKVRWDRVPSADGCPDPGDPADPGTYQAVAALAGVDGTASEPVRFTLEAKPEPKPTPSSTPSSDESDDSTDETDKPSDEADKSSDETEEPSDEAEAAEPSDAD</sequence>
<feature type="compositionally biased region" description="Low complexity" evidence="1">
    <location>
        <begin position="151"/>
        <end position="164"/>
    </location>
</feature>
<accession>A0ABM8G025</accession>
<evidence type="ECO:0000313" key="3">
    <source>
        <dbReference type="Proteomes" id="UP001321475"/>
    </source>
</evidence>
<protein>
    <submittedName>
        <fullName evidence="2">Uncharacterized protein</fullName>
    </submittedName>
</protein>
<organism evidence="2 3">
    <name type="scientific">Paraoerskovia sediminicola</name>
    <dbReference type="NCBI Taxonomy" id="1138587"/>
    <lineage>
        <taxon>Bacteria</taxon>
        <taxon>Bacillati</taxon>
        <taxon>Actinomycetota</taxon>
        <taxon>Actinomycetes</taxon>
        <taxon>Micrococcales</taxon>
        <taxon>Cellulomonadaceae</taxon>
        <taxon>Paraoerskovia</taxon>
    </lineage>
</organism>
<feature type="compositionally biased region" description="Basic and acidic residues" evidence="1">
    <location>
        <begin position="212"/>
        <end position="225"/>
    </location>
</feature>
<feature type="region of interest" description="Disordered" evidence="1">
    <location>
        <begin position="142"/>
        <end position="165"/>
    </location>
</feature>
<evidence type="ECO:0000313" key="2">
    <source>
        <dbReference type="EMBL" id="BDZ41327.1"/>
    </source>
</evidence>
<feature type="compositionally biased region" description="Acidic residues" evidence="1">
    <location>
        <begin position="226"/>
        <end position="243"/>
    </location>
</feature>
<proteinExistence type="predicted"/>
<evidence type="ECO:0000256" key="1">
    <source>
        <dbReference type="SAM" id="MobiDB-lite"/>
    </source>
</evidence>
<dbReference type="EMBL" id="AP027729">
    <property type="protein sequence ID" value="BDZ41327.1"/>
    <property type="molecule type" value="Genomic_DNA"/>
</dbReference>
<name>A0ABM8G025_9CELL</name>
<gene>
    <name evidence="2" type="ORF">GCM10025865_06260</name>
</gene>
<dbReference type="Proteomes" id="UP001321475">
    <property type="component" value="Chromosome"/>
</dbReference>
<feature type="region of interest" description="Disordered" evidence="1">
    <location>
        <begin position="179"/>
        <end position="243"/>
    </location>
</feature>